<evidence type="ECO:0000256" key="5">
    <source>
        <dbReference type="ARBA" id="ARBA00023054"/>
    </source>
</evidence>
<feature type="domain" description="Mff-like" evidence="11">
    <location>
        <begin position="100"/>
        <end position="193"/>
    </location>
</feature>
<reference evidence="12" key="2">
    <citation type="journal article" date="2018" name="Environ. Sci. Technol.">
        <title>The Toxicogenome of Hyalella azteca: A Model for Sediment Ecotoxicology and Evolutionary Toxicology.</title>
        <authorList>
            <person name="Poynton H.C."/>
            <person name="Hasenbein S."/>
            <person name="Benoit J.B."/>
            <person name="Sepulveda M.S."/>
            <person name="Poelchau M.F."/>
            <person name="Hughes D.S.T."/>
            <person name="Murali S.C."/>
            <person name="Chen S."/>
            <person name="Glastad K.M."/>
            <person name="Goodisman M.A.D."/>
            <person name="Werren J.H."/>
            <person name="Vineis J.H."/>
            <person name="Bowen J.L."/>
            <person name="Friedrich M."/>
            <person name="Jones J."/>
            <person name="Robertson H.M."/>
            <person name="Feyereisen R."/>
            <person name="Mechler-Hickson A."/>
            <person name="Mathers N."/>
            <person name="Lee C.E."/>
            <person name="Colbourne J.K."/>
            <person name="Biales A."/>
            <person name="Johnston J.S."/>
            <person name="Wellborn G.A."/>
            <person name="Rosendale A.J."/>
            <person name="Cridge A.G."/>
            <person name="Munoz-Torres M.C."/>
            <person name="Bain P.A."/>
            <person name="Manny A.R."/>
            <person name="Major K.M."/>
            <person name="Lambert F.N."/>
            <person name="Vulpe C.D."/>
            <person name="Tuck P."/>
            <person name="Blalock B.J."/>
            <person name="Lin Y.Y."/>
            <person name="Smith M.E."/>
            <person name="Ochoa-Acuna H."/>
            <person name="Chen M.M."/>
            <person name="Childers C.P."/>
            <person name="Qu J."/>
            <person name="Dugan S."/>
            <person name="Lee S.L."/>
            <person name="Chao H."/>
            <person name="Dinh H."/>
            <person name="Han Y."/>
            <person name="Doddapaneni H."/>
            <person name="Worley K.C."/>
            <person name="Muzny D.M."/>
            <person name="Gibbs R.A."/>
            <person name="Richards S."/>
        </authorList>
    </citation>
    <scope>NUCLEOTIDE SEQUENCE</scope>
    <source>
        <strain evidence="12">HAZT.00-mixed</strain>
        <tissue evidence="12">Whole organism</tissue>
    </source>
</reference>
<keyword evidence="4" id="KW-1133">Transmembrane helix</keyword>
<dbReference type="GO" id="GO:0000266">
    <property type="term" value="P:mitochondrial fission"/>
    <property type="evidence" value="ECO:0007669"/>
    <property type="project" value="UniProtKB-UniRule"/>
</dbReference>
<keyword evidence="3 9" id="KW-1000">Mitochondrion outer membrane</keyword>
<evidence type="ECO:0000256" key="2">
    <source>
        <dbReference type="ARBA" id="ARBA00022692"/>
    </source>
</evidence>
<evidence type="ECO:0000256" key="7">
    <source>
        <dbReference type="ARBA" id="ARBA00023136"/>
    </source>
</evidence>
<feature type="compositionally biased region" description="Low complexity" evidence="10">
    <location>
        <begin position="116"/>
        <end position="134"/>
    </location>
</feature>
<keyword evidence="5" id="KW-0175">Coiled coil</keyword>
<dbReference type="InterPro" id="IPR039433">
    <property type="entry name" value="Mff-like_dom"/>
</dbReference>
<evidence type="ECO:0000313" key="12">
    <source>
        <dbReference type="EMBL" id="KAA0203367.1"/>
    </source>
</evidence>
<evidence type="ECO:0000256" key="3">
    <source>
        <dbReference type="ARBA" id="ARBA00022787"/>
    </source>
</evidence>
<dbReference type="EMBL" id="JQDR03001779">
    <property type="protein sequence ID" value="KAA0203367.1"/>
    <property type="molecule type" value="Genomic_DNA"/>
</dbReference>
<feature type="compositionally biased region" description="Polar residues" evidence="10">
    <location>
        <begin position="88"/>
        <end position="106"/>
    </location>
</feature>
<feature type="region of interest" description="Disordered" evidence="10">
    <location>
        <begin position="81"/>
        <end position="136"/>
    </location>
</feature>
<dbReference type="GO" id="GO:0005741">
    <property type="term" value="C:mitochondrial outer membrane"/>
    <property type="evidence" value="ECO:0007669"/>
    <property type="project" value="UniProtKB-SubCell"/>
</dbReference>
<proteinExistence type="inferred from homology"/>
<reference evidence="12" key="3">
    <citation type="submission" date="2019-06" db="EMBL/GenBank/DDBJ databases">
        <authorList>
            <person name="Poynton C."/>
            <person name="Hasenbein S."/>
            <person name="Benoit J.B."/>
            <person name="Sepulveda M.S."/>
            <person name="Poelchau M.F."/>
            <person name="Murali S.C."/>
            <person name="Chen S."/>
            <person name="Glastad K.M."/>
            <person name="Werren J.H."/>
            <person name="Vineis J.H."/>
            <person name="Bowen J.L."/>
            <person name="Friedrich M."/>
            <person name="Jones J."/>
            <person name="Robertson H.M."/>
            <person name="Feyereisen R."/>
            <person name="Mechler-Hickson A."/>
            <person name="Mathers N."/>
            <person name="Lee C.E."/>
            <person name="Colbourne J.K."/>
            <person name="Biales A."/>
            <person name="Johnston J.S."/>
            <person name="Wellborn G.A."/>
            <person name="Rosendale A.J."/>
            <person name="Cridge A.G."/>
            <person name="Munoz-Torres M.C."/>
            <person name="Bain P.A."/>
            <person name="Manny A.R."/>
            <person name="Major K.M."/>
            <person name="Lambert F.N."/>
            <person name="Vulpe C.D."/>
            <person name="Tuck P."/>
            <person name="Blalock B.J."/>
            <person name="Lin Y.-Y."/>
            <person name="Smith M.E."/>
            <person name="Ochoa-Acuna H."/>
            <person name="Chen M.-J.M."/>
            <person name="Childers C.P."/>
            <person name="Qu J."/>
            <person name="Dugan S."/>
            <person name="Lee S.L."/>
            <person name="Chao H."/>
            <person name="Dinh H."/>
            <person name="Han Y."/>
            <person name="Doddapaneni H."/>
            <person name="Worley K.C."/>
            <person name="Muzny D.M."/>
            <person name="Gibbs R.A."/>
            <person name="Richards S."/>
        </authorList>
    </citation>
    <scope>NUCLEOTIDE SEQUENCE</scope>
    <source>
        <strain evidence="12">HAZT.00-mixed</strain>
        <tissue evidence="12">Whole organism</tissue>
    </source>
</reference>
<accession>A0A6A0HFU0</accession>
<comment type="similarity">
    <text evidence="1 9">Belongs to the Tango11 family.</text>
</comment>
<gene>
    <name evidence="12" type="ORF">HAZT_HAZT010638</name>
</gene>
<comment type="function">
    <text evidence="9">Plays a role in mitochondrial and peroxisomal fission. Promotes the recruitment and association of the fission mediator dynamin-related protein 1 (DNM1L) to the mitochondrial surface.</text>
</comment>
<dbReference type="Proteomes" id="UP000711488">
    <property type="component" value="Unassembled WGS sequence"/>
</dbReference>
<dbReference type="AlphaFoldDB" id="A0A6A0HFU0"/>
<evidence type="ECO:0000259" key="11">
    <source>
        <dbReference type="Pfam" id="PF05644"/>
    </source>
</evidence>
<comment type="caution">
    <text evidence="12">The sequence shown here is derived from an EMBL/GenBank/DDBJ whole genome shotgun (WGS) entry which is preliminary data.</text>
</comment>
<sequence length="195" mass="21600">MGTVQSVTQSLLVGGENHIGSRGVPREFEIEDSILPRPPDPTLYRVNTPPRTITLNNYTPDQEEYCILLLSGSGRHYAHTYPSLVPGPSSQPNHHFTSPRYQQTRGLQEDSPIKNSGAAGIGPLSSSSASPVSGVHEELSPAEELQLLRRQVGRLNRRLMAVELDAQQRSQREVILYTLGLCYCLVRSVLWLNSK</sequence>
<organism evidence="12">
    <name type="scientific">Hyalella azteca</name>
    <name type="common">Amphipod</name>
    <dbReference type="NCBI Taxonomy" id="294128"/>
    <lineage>
        <taxon>Eukaryota</taxon>
        <taxon>Metazoa</taxon>
        <taxon>Ecdysozoa</taxon>
        <taxon>Arthropoda</taxon>
        <taxon>Crustacea</taxon>
        <taxon>Multicrustacea</taxon>
        <taxon>Malacostraca</taxon>
        <taxon>Eumalacostraca</taxon>
        <taxon>Peracarida</taxon>
        <taxon>Amphipoda</taxon>
        <taxon>Senticaudata</taxon>
        <taxon>Talitrida</taxon>
        <taxon>Talitroidea</taxon>
        <taxon>Hyalellidae</taxon>
        <taxon>Hyalella</taxon>
    </lineage>
</organism>
<evidence type="ECO:0000256" key="6">
    <source>
        <dbReference type="ARBA" id="ARBA00023128"/>
    </source>
</evidence>
<dbReference type="GO" id="GO:0005777">
    <property type="term" value="C:peroxisome"/>
    <property type="evidence" value="ECO:0007669"/>
    <property type="project" value="UniProtKB-SubCell"/>
</dbReference>
<dbReference type="OrthoDB" id="5986838at2759"/>
<evidence type="ECO:0000256" key="1">
    <source>
        <dbReference type="ARBA" id="ARBA00009806"/>
    </source>
</evidence>
<reference evidence="12" key="1">
    <citation type="submission" date="2014-08" db="EMBL/GenBank/DDBJ databases">
        <authorList>
            <person name="Murali S."/>
            <person name="Richards S."/>
            <person name="Bandaranaike D."/>
            <person name="Bellair M."/>
            <person name="Blankenburg K."/>
            <person name="Chao H."/>
            <person name="Dinh H."/>
            <person name="Doddapaneni H."/>
            <person name="Dugan-Rocha S."/>
            <person name="Elkadiri S."/>
            <person name="Gnanaolivu R."/>
            <person name="Hughes D."/>
            <person name="Lee S."/>
            <person name="Li M."/>
            <person name="Ming W."/>
            <person name="Munidasa M."/>
            <person name="Muniz J."/>
            <person name="Nguyen L."/>
            <person name="Osuji N."/>
            <person name="Pu L.-L."/>
            <person name="Puazo M."/>
            <person name="Skinner E."/>
            <person name="Qu C."/>
            <person name="Quiroz J."/>
            <person name="Raj R."/>
            <person name="Weissenberger G."/>
            <person name="Xin Y."/>
            <person name="Zou X."/>
            <person name="Han Y."/>
            <person name="Worley K."/>
            <person name="Muzny D."/>
            <person name="Gibbs R."/>
        </authorList>
    </citation>
    <scope>NUCLEOTIDE SEQUENCE</scope>
    <source>
        <strain evidence="12">HAZT.00-mixed</strain>
        <tissue evidence="12">Whole organism</tissue>
    </source>
</reference>
<protein>
    <recommendedName>
        <fullName evidence="9">Mitochondrial fission factor</fullName>
    </recommendedName>
</protein>
<keyword evidence="8 9" id="KW-0576">Peroxisome</keyword>
<keyword evidence="2" id="KW-0812">Transmembrane</keyword>
<keyword evidence="7" id="KW-0472">Membrane</keyword>
<dbReference type="GO" id="GO:0090141">
    <property type="term" value="P:positive regulation of mitochondrial fission"/>
    <property type="evidence" value="ECO:0007669"/>
    <property type="project" value="UniProtKB-UniRule"/>
</dbReference>
<evidence type="ECO:0000256" key="8">
    <source>
        <dbReference type="ARBA" id="ARBA00023140"/>
    </source>
</evidence>
<evidence type="ECO:0000256" key="10">
    <source>
        <dbReference type="SAM" id="MobiDB-lite"/>
    </source>
</evidence>
<dbReference type="PANTHER" id="PTHR16501">
    <property type="entry name" value="TRANSPORT AND GOLGI ORGANIZATION PROTEIN 11"/>
    <property type="match status" value="1"/>
</dbReference>
<evidence type="ECO:0000256" key="4">
    <source>
        <dbReference type="ARBA" id="ARBA00022989"/>
    </source>
</evidence>
<keyword evidence="6 9" id="KW-0496">Mitochondrion</keyword>
<dbReference type="PANTHER" id="PTHR16501:SF6">
    <property type="entry name" value="TRANSPORT AND GOLGI ORGANIZATION PROTEIN 11"/>
    <property type="match status" value="1"/>
</dbReference>
<dbReference type="InterPro" id="IPR008518">
    <property type="entry name" value="Mff/Tango-11"/>
</dbReference>
<dbReference type="GO" id="GO:0090314">
    <property type="term" value="P:positive regulation of protein targeting to membrane"/>
    <property type="evidence" value="ECO:0007669"/>
    <property type="project" value="UniProtKB-UniRule"/>
</dbReference>
<evidence type="ECO:0000256" key="9">
    <source>
        <dbReference type="RuleBase" id="RU368040"/>
    </source>
</evidence>
<dbReference type="Pfam" id="PF05644">
    <property type="entry name" value="Miff"/>
    <property type="match status" value="1"/>
</dbReference>
<comment type="subcellular location">
    <subcellularLocation>
        <location evidence="9">Mitochondrion outer membrane</location>
        <topology evidence="9">Single-pass type IV membrane protein</topology>
    </subcellularLocation>
    <subcellularLocation>
        <location evidence="9">Peroxisome</location>
    </subcellularLocation>
</comment>
<name>A0A6A0HFU0_HYAAZ</name>